<dbReference type="InterPro" id="IPR023393">
    <property type="entry name" value="START-like_dom_sf"/>
</dbReference>
<dbReference type="Proteomes" id="UP000253410">
    <property type="component" value="Unassembled WGS sequence"/>
</dbReference>
<dbReference type="InterPro" id="IPR013538">
    <property type="entry name" value="ASHA1/2-like_C"/>
</dbReference>
<evidence type="ECO:0000313" key="4">
    <source>
        <dbReference type="Proteomes" id="UP000253410"/>
    </source>
</evidence>
<name>A0A365XVB9_9BACT</name>
<evidence type="ECO:0000259" key="2">
    <source>
        <dbReference type="Pfam" id="PF08327"/>
    </source>
</evidence>
<accession>A0A365XVB9</accession>
<dbReference type="AlphaFoldDB" id="A0A365XVB9"/>
<proteinExistence type="inferred from homology"/>
<evidence type="ECO:0000256" key="1">
    <source>
        <dbReference type="ARBA" id="ARBA00006817"/>
    </source>
</evidence>
<gene>
    <name evidence="3" type="ORF">DF182_23780</name>
</gene>
<reference evidence="3 4" key="1">
    <citation type="submission" date="2018-05" db="EMBL/GenBank/DDBJ databases">
        <title>Chitinophaga sp. K3CV102501T nov., isolated from isolated from a monsoon evergreen broad-leaved forest soil.</title>
        <authorList>
            <person name="Lv Y."/>
        </authorList>
    </citation>
    <scope>NUCLEOTIDE SEQUENCE [LARGE SCALE GENOMIC DNA]</scope>
    <source>
        <strain evidence="3 4">GDMCC 1.1325</strain>
    </source>
</reference>
<dbReference type="SUPFAM" id="SSF55961">
    <property type="entry name" value="Bet v1-like"/>
    <property type="match status" value="1"/>
</dbReference>
<dbReference type="EMBL" id="QFFJ01000002">
    <property type="protein sequence ID" value="RBL89535.1"/>
    <property type="molecule type" value="Genomic_DNA"/>
</dbReference>
<dbReference type="Gene3D" id="3.30.530.20">
    <property type="match status" value="1"/>
</dbReference>
<keyword evidence="4" id="KW-1185">Reference proteome</keyword>
<dbReference type="RefSeq" id="WP_113618281.1">
    <property type="nucleotide sequence ID" value="NZ_QFFJ01000002.1"/>
</dbReference>
<sequence length="150" mass="16789">MEPLIIKASIQIAKPAHDVYEAIVDPKKMSGYFIATGSGRMEEGQTLTWKFPEFSDELDVFVTQSNPDQQVTFEWQGSPKQRTTTNITLSAGKGGGTLVKITESEMPANEDGITWLRQNTEGWANFLACLKAYLEYNINLRKGAFDFMKA</sequence>
<evidence type="ECO:0000313" key="3">
    <source>
        <dbReference type="EMBL" id="RBL89535.1"/>
    </source>
</evidence>
<dbReference type="OrthoDB" id="2364866at2"/>
<organism evidence="3 4">
    <name type="scientific">Chitinophaga flava</name>
    <dbReference type="NCBI Taxonomy" id="2259036"/>
    <lineage>
        <taxon>Bacteria</taxon>
        <taxon>Pseudomonadati</taxon>
        <taxon>Bacteroidota</taxon>
        <taxon>Chitinophagia</taxon>
        <taxon>Chitinophagales</taxon>
        <taxon>Chitinophagaceae</taxon>
        <taxon>Chitinophaga</taxon>
    </lineage>
</organism>
<comment type="similarity">
    <text evidence="1">Belongs to the AHA1 family.</text>
</comment>
<protein>
    <submittedName>
        <fullName evidence="3">ATPase</fullName>
    </submittedName>
</protein>
<feature type="domain" description="Activator of Hsp90 ATPase homologue 1/2-like C-terminal" evidence="2">
    <location>
        <begin position="15"/>
        <end position="135"/>
    </location>
</feature>
<comment type="caution">
    <text evidence="3">The sequence shown here is derived from an EMBL/GenBank/DDBJ whole genome shotgun (WGS) entry which is preliminary data.</text>
</comment>
<dbReference type="Pfam" id="PF08327">
    <property type="entry name" value="AHSA1"/>
    <property type="match status" value="1"/>
</dbReference>